<evidence type="ECO:0000313" key="2">
    <source>
        <dbReference type="Proteomes" id="UP000573499"/>
    </source>
</evidence>
<gene>
    <name evidence="1" type="ORF">H3H39_02490</name>
</gene>
<sequence length="183" mass="20366">MTKTVSIAQNIGNVYIGDSPEYKVNSAINELLNALASTPFQFGSSPRKAPSATIAKIEHNHIQSRRHIIRQYLEQSAAIEAAYRGIDSVIPFGKQTVLLNLRNLYFAALDNIGVDYLGGEIELEKLRENAVLVLDFIILKLKNLAIESKNQNCVKEQIEQGINVVVAHAFIECIIFENPENDT</sequence>
<name>A0A7W2IIQ1_9BURK</name>
<accession>A0A7W2IIQ1</accession>
<proteinExistence type="predicted"/>
<dbReference type="RefSeq" id="WP_182151664.1">
    <property type="nucleotide sequence ID" value="NZ_JACEZU010000001.1"/>
</dbReference>
<dbReference type="Proteomes" id="UP000573499">
    <property type="component" value="Unassembled WGS sequence"/>
</dbReference>
<organism evidence="1 2">
    <name type="scientific">Rugamonas apoptosis</name>
    <dbReference type="NCBI Taxonomy" id="2758570"/>
    <lineage>
        <taxon>Bacteria</taxon>
        <taxon>Pseudomonadati</taxon>
        <taxon>Pseudomonadota</taxon>
        <taxon>Betaproteobacteria</taxon>
        <taxon>Burkholderiales</taxon>
        <taxon>Oxalobacteraceae</taxon>
        <taxon>Telluria group</taxon>
        <taxon>Rugamonas</taxon>
    </lineage>
</organism>
<protein>
    <submittedName>
        <fullName evidence="1">Uncharacterized protein</fullName>
    </submittedName>
</protein>
<dbReference type="AlphaFoldDB" id="A0A7W2IIQ1"/>
<reference evidence="1 2" key="1">
    <citation type="submission" date="2020-07" db="EMBL/GenBank/DDBJ databases">
        <title>Novel species isolated from subtropical streams in China.</title>
        <authorList>
            <person name="Lu H."/>
        </authorList>
    </citation>
    <scope>NUCLEOTIDE SEQUENCE [LARGE SCALE GENOMIC DNA]</scope>
    <source>
        <strain evidence="1 2">LX47W</strain>
    </source>
</reference>
<dbReference type="EMBL" id="JACEZU010000001">
    <property type="protein sequence ID" value="MBA5685920.1"/>
    <property type="molecule type" value="Genomic_DNA"/>
</dbReference>
<keyword evidence="2" id="KW-1185">Reference proteome</keyword>
<comment type="caution">
    <text evidence="1">The sequence shown here is derived from an EMBL/GenBank/DDBJ whole genome shotgun (WGS) entry which is preliminary data.</text>
</comment>
<evidence type="ECO:0000313" key="1">
    <source>
        <dbReference type="EMBL" id="MBA5685920.1"/>
    </source>
</evidence>